<dbReference type="RefSeq" id="WP_346133882.1">
    <property type="nucleotide sequence ID" value="NZ_BAABBE010000021.1"/>
</dbReference>
<accession>A0ABP7BTW0</accession>
<dbReference type="InterPro" id="IPR006680">
    <property type="entry name" value="Amidohydro-rel"/>
</dbReference>
<name>A0ABP7BTW0_9PSEU</name>
<proteinExistence type="predicted"/>
<dbReference type="Gene3D" id="2.30.40.10">
    <property type="entry name" value="Urease, subunit C, domain 1"/>
    <property type="match status" value="1"/>
</dbReference>
<protein>
    <submittedName>
        <fullName evidence="2">Amidohydrolase family protein</fullName>
    </submittedName>
</protein>
<gene>
    <name evidence="2" type="ORF">GCM10022267_62690</name>
</gene>
<organism evidence="2 3">
    <name type="scientific">Lentzea roselyniae</name>
    <dbReference type="NCBI Taxonomy" id="531940"/>
    <lineage>
        <taxon>Bacteria</taxon>
        <taxon>Bacillati</taxon>
        <taxon>Actinomycetota</taxon>
        <taxon>Actinomycetes</taxon>
        <taxon>Pseudonocardiales</taxon>
        <taxon>Pseudonocardiaceae</taxon>
        <taxon>Lentzea</taxon>
    </lineage>
</organism>
<dbReference type="InterPro" id="IPR011059">
    <property type="entry name" value="Metal-dep_hydrolase_composite"/>
</dbReference>
<dbReference type="Proteomes" id="UP001500711">
    <property type="component" value="Unassembled WGS sequence"/>
</dbReference>
<dbReference type="InterPro" id="IPR051781">
    <property type="entry name" value="Metallo-dep_Hydrolase"/>
</dbReference>
<dbReference type="Gene3D" id="3.20.20.140">
    <property type="entry name" value="Metal-dependent hydrolases"/>
    <property type="match status" value="1"/>
</dbReference>
<comment type="caution">
    <text evidence="2">The sequence shown here is derived from an EMBL/GenBank/DDBJ whole genome shotgun (WGS) entry which is preliminary data.</text>
</comment>
<dbReference type="SUPFAM" id="SSF51556">
    <property type="entry name" value="Metallo-dependent hydrolases"/>
    <property type="match status" value="1"/>
</dbReference>
<feature type="domain" description="Amidohydrolase-related" evidence="1">
    <location>
        <begin position="38"/>
        <end position="329"/>
    </location>
</feature>
<evidence type="ECO:0000313" key="2">
    <source>
        <dbReference type="EMBL" id="GAA3667625.1"/>
    </source>
</evidence>
<reference evidence="3" key="1">
    <citation type="journal article" date="2019" name="Int. J. Syst. Evol. Microbiol.">
        <title>The Global Catalogue of Microorganisms (GCM) 10K type strain sequencing project: providing services to taxonomists for standard genome sequencing and annotation.</title>
        <authorList>
            <consortium name="The Broad Institute Genomics Platform"/>
            <consortium name="The Broad Institute Genome Sequencing Center for Infectious Disease"/>
            <person name="Wu L."/>
            <person name="Ma J."/>
        </authorList>
    </citation>
    <scope>NUCLEOTIDE SEQUENCE [LARGE SCALE GENOMIC DNA]</scope>
    <source>
        <strain evidence="3">JCM 17494</strain>
    </source>
</reference>
<sequence>MEVRISGIALPSRTPVSFVVDGERLRASGESTSDDLWLLPGLVDVHSHPGMEAPGDAYDHELFRRHMLAHRAAGVLTVRSPGSPDPLLDRADDPDLPRLARGGRWLATPGRFFEGYGRRVTEDELPLAAAEDSVAGWCKVIGDWMPDDPPVPLDVLTATVEAVHAVGGRVAVHCQTAEGCRNAVLAGADSLEHGMHLDHSLLPRMAAQGMAFVPTLTAIGKTRENLDKSKDPRFKEWILSGWEHAFPTVHAAHEAGVTVLAGSDSKPCGEIAGEIAWLIKAGMPVEAAIGAGSWTARSWLGLPGLVDGGFADVVAYEADPVEDPSVLLRPKRIVLRGNVIA</sequence>
<dbReference type="PANTHER" id="PTHR43135:SF4">
    <property type="entry name" value="AMIDOHYDROLASE-RELATED DOMAIN-CONTAINING PROTEIN"/>
    <property type="match status" value="1"/>
</dbReference>
<evidence type="ECO:0000259" key="1">
    <source>
        <dbReference type="Pfam" id="PF01979"/>
    </source>
</evidence>
<dbReference type="PANTHER" id="PTHR43135">
    <property type="entry name" value="ALPHA-D-RIBOSE 1-METHYLPHOSPHONATE 5-TRIPHOSPHATE DIPHOSPHATASE"/>
    <property type="match status" value="1"/>
</dbReference>
<dbReference type="Pfam" id="PF01979">
    <property type="entry name" value="Amidohydro_1"/>
    <property type="match status" value="1"/>
</dbReference>
<dbReference type="EMBL" id="BAABBE010000021">
    <property type="protein sequence ID" value="GAA3667625.1"/>
    <property type="molecule type" value="Genomic_DNA"/>
</dbReference>
<keyword evidence="3" id="KW-1185">Reference proteome</keyword>
<evidence type="ECO:0000313" key="3">
    <source>
        <dbReference type="Proteomes" id="UP001500711"/>
    </source>
</evidence>
<dbReference type="InterPro" id="IPR032466">
    <property type="entry name" value="Metal_Hydrolase"/>
</dbReference>